<dbReference type="RefSeq" id="WP_172659068.1">
    <property type="nucleotide sequence ID" value="NZ_JABMKW010000002.1"/>
</dbReference>
<protein>
    <submittedName>
        <fullName evidence="3">Head GIN domain-containing protein</fullName>
    </submittedName>
</protein>
<feature type="domain" description="Putative auto-transporter adhesin head GIN" evidence="2">
    <location>
        <begin position="45"/>
        <end position="231"/>
    </location>
</feature>
<dbReference type="Pfam" id="PF10988">
    <property type="entry name" value="DUF2807"/>
    <property type="match status" value="1"/>
</dbReference>
<accession>A0ABU8NSC9</accession>
<comment type="caution">
    <text evidence="3">The sequence shown here is derived from an EMBL/GenBank/DDBJ whole genome shotgun (WGS) entry which is preliminary data.</text>
</comment>
<keyword evidence="1" id="KW-0732">Signal</keyword>
<dbReference type="Gene3D" id="2.160.20.120">
    <property type="match status" value="1"/>
</dbReference>
<dbReference type="PANTHER" id="PTHR39200">
    <property type="entry name" value="HYPOTHETICAL EXPORTED PROTEIN"/>
    <property type="match status" value="1"/>
</dbReference>
<reference evidence="3 4" key="1">
    <citation type="submission" date="2024-03" db="EMBL/GenBank/DDBJ databases">
        <title>Sequence of Lycoming College Course Isolates.</title>
        <authorList>
            <person name="Plotts O."/>
            <person name="Newman J."/>
        </authorList>
    </citation>
    <scope>NUCLEOTIDE SEQUENCE [LARGE SCALE GENOMIC DNA]</scope>
    <source>
        <strain evidence="3 4">CJB-3</strain>
    </source>
</reference>
<evidence type="ECO:0000313" key="4">
    <source>
        <dbReference type="Proteomes" id="UP001378956"/>
    </source>
</evidence>
<dbReference type="EMBL" id="JBBEUB010000009">
    <property type="protein sequence ID" value="MEJ2905031.1"/>
    <property type="molecule type" value="Genomic_DNA"/>
</dbReference>
<proteinExistence type="predicted"/>
<sequence length="246" mass="25358">MKKTFLFAALFCTIGSNAISKNNNSVFPPFAKIDASSFDERNVKNFTGVAAGGPINVVIKMGSTESLKFEGDAEAISTLISEVKGNILVIRPKNSWTSWAKKYEGKTITAYVTAKDITSLTMSGNGSIIVSGALTSGEFTSTLSGSGSIKANIDVDKLTGVISGSGNLNISGKTDAAQITISGSGNLNGKTLVTNRLSTRISGSGTVSIKTDGTIKAFISGSGNVYYSGNPTIEKTVIGSGGVSEL</sequence>
<organism evidence="3 4">
    <name type="scientific">Pedobacter panaciterrae</name>
    <dbReference type="NCBI Taxonomy" id="363849"/>
    <lineage>
        <taxon>Bacteria</taxon>
        <taxon>Pseudomonadati</taxon>
        <taxon>Bacteroidota</taxon>
        <taxon>Sphingobacteriia</taxon>
        <taxon>Sphingobacteriales</taxon>
        <taxon>Sphingobacteriaceae</taxon>
        <taxon>Pedobacter</taxon>
    </lineage>
</organism>
<feature type="chain" id="PRO_5045176871" evidence="1">
    <location>
        <begin position="19"/>
        <end position="246"/>
    </location>
</feature>
<dbReference type="PANTHER" id="PTHR39200:SF1">
    <property type="entry name" value="AUTO-TRANSPORTER ADHESIN HEAD GIN DOMAIN-CONTAINING PROTEIN-RELATED"/>
    <property type="match status" value="1"/>
</dbReference>
<feature type="signal peptide" evidence="1">
    <location>
        <begin position="1"/>
        <end position="18"/>
    </location>
</feature>
<evidence type="ECO:0000313" key="3">
    <source>
        <dbReference type="EMBL" id="MEJ2905031.1"/>
    </source>
</evidence>
<gene>
    <name evidence="3" type="ORF">WAE58_21475</name>
</gene>
<keyword evidence="4" id="KW-1185">Reference proteome</keyword>
<dbReference type="InterPro" id="IPR021255">
    <property type="entry name" value="DUF2807"/>
</dbReference>
<name>A0ABU8NSC9_9SPHI</name>
<evidence type="ECO:0000256" key="1">
    <source>
        <dbReference type="SAM" id="SignalP"/>
    </source>
</evidence>
<dbReference type="Proteomes" id="UP001378956">
    <property type="component" value="Unassembled WGS sequence"/>
</dbReference>
<evidence type="ECO:0000259" key="2">
    <source>
        <dbReference type="Pfam" id="PF10988"/>
    </source>
</evidence>